<dbReference type="AlphaFoldDB" id="A0AB39P3F2"/>
<dbReference type="SUPFAM" id="SSF48403">
    <property type="entry name" value="Ankyrin repeat"/>
    <property type="match status" value="1"/>
</dbReference>
<dbReference type="InterPro" id="IPR002110">
    <property type="entry name" value="Ankyrin_rpt"/>
</dbReference>
<dbReference type="Pfam" id="PF12796">
    <property type="entry name" value="Ank_2"/>
    <property type="match status" value="1"/>
</dbReference>
<dbReference type="SMART" id="SM00248">
    <property type="entry name" value="ANK"/>
    <property type="match status" value="2"/>
</dbReference>
<name>A0AB39P3F2_9ACTN</name>
<protein>
    <submittedName>
        <fullName evidence="1">Ankyrin repeat domain-containing protein</fullName>
    </submittedName>
</protein>
<accession>A0AB39P3F2</accession>
<evidence type="ECO:0000313" key="1">
    <source>
        <dbReference type="EMBL" id="XDQ23603.1"/>
    </source>
</evidence>
<dbReference type="InterPro" id="IPR036770">
    <property type="entry name" value="Ankyrin_rpt-contain_sf"/>
</dbReference>
<gene>
    <name evidence="1" type="ORF">AB5J56_02300</name>
</gene>
<dbReference type="EMBL" id="CP163435">
    <property type="protein sequence ID" value="XDQ23603.1"/>
    <property type="molecule type" value="Genomic_DNA"/>
</dbReference>
<dbReference type="RefSeq" id="WP_369229478.1">
    <property type="nucleotide sequence ID" value="NZ_CP163435.1"/>
</dbReference>
<sequence length="72" mass="7728">MIGYWTPAHDAVEHENAETLAWLLADGADPSADPEPADPDGCTPLDMAAQYGHDLAANLLRARSNWRAGGNR</sequence>
<dbReference type="Gene3D" id="1.25.40.20">
    <property type="entry name" value="Ankyrin repeat-containing domain"/>
    <property type="match status" value="1"/>
</dbReference>
<organism evidence="1">
    <name type="scientific">Streptomyces sp. R21</name>
    <dbReference type="NCBI Taxonomy" id="3238627"/>
    <lineage>
        <taxon>Bacteria</taxon>
        <taxon>Bacillati</taxon>
        <taxon>Actinomycetota</taxon>
        <taxon>Actinomycetes</taxon>
        <taxon>Kitasatosporales</taxon>
        <taxon>Streptomycetaceae</taxon>
        <taxon>Streptomyces</taxon>
    </lineage>
</organism>
<proteinExistence type="predicted"/>
<reference evidence="1" key="1">
    <citation type="submission" date="2024-07" db="EMBL/GenBank/DDBJ databases">
        <authorList>
            <person name="Yu S.T."/>
        </authorList>
    </citation>
    <scope>NUCLEOTIDE SEQUENCE</scope>
    <source>
        <strain evidence="1">R21</strain>
    </source>
</reference>